<comment type="similarity">
    <text evidence="2">Belongs to the AAA ATPase family. BCS1 subfamily.</text>
</comment>
<feature type="domain" description="AAA+ ATPase" evidence="10">
    <location>
        <begin position="677"/>
        <end position="817"/>
    </location>
</feature>
<comment type="caution">
    <text evidence="11">The sequence shown here is derived from an EMBL/GenBank/DDBJ whole genome shotgun (WGS) entry which is preliminary data.</text>
</comment>
<keyword evidence="7" id="KW-0067">ATP-binding</keyword>
<dbReference type="SUPFAM" id="SSF52540">
    <property type="entry name" value="P-loop containing nucleoside triphosphate hydrolases"/>
    <property type="match status" value="1"/>
</dbReference>
<dbReference type="GO" id="GO:0046872">
    <property type="term" value="F:metal ion binding"/>
    <property type="evidence" value="ECO:0007669"/>
    <property type="project" value="UniProtKB-KW"/>
</dbReference>
<evidence type="ECO:0000256" key="8">
    <source>
        <dbReference type="ARBA" id="ARBA00022842"/>
    </source>
</evidence>
<dbReference type="GO" id="GO:0008168">
    <property type="term" value="F:methyltransferase activity"/>
    <property type="evidence" value="ECO:0007669"/>
    <property type="project" value="UniProtKB-KW"/>
</dbReference>
<keyword evidence="3" id="KW-0489">Methyltransferase</keyword>
<evidence type="ECO:0000256" key="6">
    <source>
        <dbReference type="ARBA" id="ARBA00022801"/>
    </source>
</evidence>
<dbReference type="Gene3D" id="6.10.280.40">
    <property type="match status" value="1"/>
</dbReference>
<dbReference type="GO" id="GO:0016887">
    <property type="term" value="F:ATP hydrolysis activity"/>
    <property type="evidence" value="ECO:0007669"/>
    <property type="project" value="InterPro"/>
</dbReference>
<dbReference type="Pfam" id="PF00004">
    <property type="entry name" value="AAA"/>
    <property type="match status" value="1"/>
</dbReference>
<evidence type="ECO:0000256" key="3">
    <source>
        <dbReference type="ARBA" id="ARBA00022603"/>
    </source>
</evidence>
<dbReference type="OrthoDB" id="10251412at2759"/>
<dbReference type="InterPro" id="IPR029063">
    <property type="entry name" value="SAM-dependent_MTases_sf"/>
</dbReference>
<dbReference type="Proteomes" id="UP000828251">
    <property type="component" value="Unassembled WGS sequence"/>
</dbReference>
<comment type="cofactor">
    <cofactor evidence="1">
        <name>Mg(2+)</name>
        <dbReference type="ChEBI" id="CHEBI:18420"/>
    </cofactor>
</comment>
<dbReference type="GO" id="GO:0006950">
    <property type="term" value="P:response to stress"/>
    <property type="evidence" value="ECO:0007669"/>
    <property type="project" value="UniProtKB-ARBA"/>
</dbReference>
<dbReference type="Gene3D" id="1.10.1200.270">
    <property type="entry name" value="Methyltransferase, alpha-helical capping domain"/>
    <property type="match status" value="1"/>
</dbReference>
<dbReference type="PROSITE" id="PS00674">
    <property type="entry name" value="AAA"/>
    <property type="match status" value="1"/>
</dbReference>
<dbReference type="InterPro" id="IPR003959">
    <property type="entry name" value="ATPase_AAA_core"/>
</dbReference>
<accession>A0A9D4AAV8</accession>
<organism evidence="11 12">
    <name type="scientific">Gossypium stocksii</name>
    <dbReference type="NCBI Taxonomy" id="47602"/>
    <lineage>
        <taxon>Eukaryota</taxon>
        <taxon>Viridiplantae</taxon>
        <taxon>Streptophyta</taxon>
        <taxon>Embryophyta</taxon>
        <taxon>Tracheophyta</taxon>
        <taxon>Spermatophyta</taxon>
        <taxon>Magnoliopsida</taxon>
        <taxon>eudicotyledons</taxon>
        <taxon>Gunneridae</taxon>
        <taxon>Pentapetalae</taxon>
        <taxon>rosids</taxon>
        <taxon>malvids</taxon>
        <taxon>Malvales</taxon>
        <taxon>Malvaceae</taxon>
        <taxon>Malvoideae</taxon>
        <taxon>Gossypium</taxon>
    </lineage>
</organism>
<keyword evidence="12" id="KW-1185">Reference proteome</keyword>
<comment type="catalytic activity">
    <reaction evidence="9">
        <text>ATP + H2O = ADP + phosphate + H(+)</text>
        <dbReference type="Rhea" id="RHEA:13065"/>
        <dbReference type="ChEBI" id="CHEBI:15377"/>
        <dbReference type="ChEBI" id="CHEBI:15378"/>
        <dbReference type="ChEBI" id="CHEBI:30616"/>
        <dbReference type="ChEBI" id="CHEBI:43474"/>
        <dbReference type="ChEBI" id="CHEBI:456216"/>
    </reaction>
</comment>
<dbReference type="InterPro" id="IPR003960">
    <property type="entry name" value="ATPase_AAA_CS"/>
</dbReference>
<evidence type="ECO:0000256" key="9">
    <source>
        <dbReference type="ARBA" id="ARBA00049360"/>
    </source>
</evidence>
<keyword evidence="6" id="KW-0378">Hydrolase</keyword>
<sequence length="889" mass="100620">MKVEQVLHMNGGMGKYSYGKNSSIQGTVILMVKPMLEETITELCSAMLPGADCLKVADLGCSAGPNSLLVVSEIIDTIDETCRRLNHPPPCLQAFLNDLPGNDFNAIFKYLLPSFYDRLEIQKGNKFAINKCFIAGVAGSFYGRLFPRNSLHFVHSSYAIMWISKAPKELVTEAGTALNKDNICVAKTSPHAVFEAYLDQFKRDFTLFLRCRADEIVPNGRMLLTTMGSIKSNDPLTIWEFVGLKLHDMVAEGLIEEEKLASFDLPYYAASTEEIKSVIEAEGSFKLGNMEVFKMDWDDHIKKADTKQVVDKTTRATMIAKDIRAVGEPILGSHFGEDIMDDLFLVSGIIDIIDETCRRLKHPPPCLQAFLNDLLGNDFNAIFKHLLRYFYERVEIEKGKNKCFVTATRKRLIEAKPRRRRKHPPNMFAKNNMPSAQTVMSTAASFAASVMVIQTVARNLLPYELKAYIFNNISMFFKSFSFQTTLIIEEFDGLTRNQIYKAAEIYLGTKTCSSMKLCKVSMGEKENKIVVSMAKNQETTDVFDGVKFKWRQVTRQVESKNVVFQGQSSNVRSEQRSFELRFHKKHKEKVLDSYLPSVLKESKRLMEEKKTLKLHTLGNDHMRRYVGGAETWQPIKLDHPANFGTLAMNTELKATIMEDLERFVKRKDYYRRVGKAWKRGYLLYGPPGTGKSSLIAAMANYLNFDIYDLELTAIHTNSDLRRVLIATGNRSILVVEDIDCSLELHDRQTEPQPSVAIKPNRTSQVTLSGLLNFIDGLWSSCGDERIIVFTTNHKDRLDPALLRPGRMDVHIHMSYCSPSGFDTLAVNYLGVNDHHSITRELLAKTSVTPAEVGEQLLKNEDPEAALKGLIDFLQQKVKEEDEIRVGDKS</sequence>
<evidence type="ECO:0000256" key="2">
    <source>
        <dbReference type="ARBA" id="ARBA00007448"/>
    </source>
</evidence>
<dbReference type="InterPro" id="IPR058017">
    <property type="entry name" value="At3g28540-like_C"/>
</dbReference>
<dbReference type="Pfam" id="PF25568">
    <property type="entry name" value="AAA_lid_At3g28540"/>
    <property type="match status" value="1"/>
</dbReference>
<proteinExistence type="inferred from homology"/>
<dbReference type="CDD" id="cd19510">
    <property type="entry name" value="RecA-like_BCS1"/>
    <property type="match status" value="1"/>
</dbReference>
<evidence type="ECO:0000256" key="5">
    <source>
        <dbReference type="ARBA" id="ARBA00022723"/>
    </source>
</evidence>
<dbReference type="Gene3D" id="3.40.50.150">
    <property type="entry name" value="Vaccinia Virus protein VP39"/>
    <property type="match status" value="2"/>
</dbReference>
<evidence type="ECO:0000313" key="12">
    <source>
        <dbReference type="Proteomes" id="UP000828251"/>
    </source>
</evidence>
<protein>
    <recommendedName>
        <fullName evidence="10">AAA+ ATPase domain-containing protein</fullName>
    </recommendedName>
</protein>
<dbReference type="GO" id="GO:0005524">
    <property type="term" value="F:ATP binding"/>
    <property type="evidence" value="ECO:0007669"/>
    <property type="project" value="UniProtKB-KW"/>
</dbReference>
<dbReference type="AlphaFoldDB" id="A0A9D4AAV8"/>
<dbReference type="Gene3D" id="3.40.50.300">
    <property type="entry name" value="P-loop containing nucleotide triphosphate hydrolases"/>
    <property type="match status" value="1"/>
</dbReference>
<dbReference type="SUPFAM" id="SSF53335">
    <property type="entry name" value="S-adenosyl-L-methionine-dependent methyltransferases"/>
    <property type="match status" value="2"/>
</dbReference>
<dbReference type="GO" id="GO:0032259">
    <property type="term" value="P:methylation"/>
    <property type="evidence" value="ECO:0007669"/>
    <property type="project" value="UniProtKB-KW"/>
</dbReference>
<dbReference type="PANTHER" id="PTHR23070">
    <property type="entry name" value="BCS1 AAA-TYPE ATPASE"/>
    <property type="match status" value="1"/>
</dbReference>
<dbReference type="InterPro" id="IPR042086">
    <property type="entry name" value="MeTrfase_capping"/>
</dbReference>
<evidence type="ECO:0000256" key="4">
    <source>
        <dbReference type="ARBA" id="ARBA00022679"/>
    </source>
</evidence>
<keyword evidence="4" id="KW-0808">Transferase</keyword>
<evidence type="ECO:0000259" key="10">
    <source>
        <dbReference type="SMART" id="SM00382"/>
    </source>
</evidence>
<dbReference type="InterPro" id="IPR005299">
    <property type="entry name" value="MeTrfase_7"/>
</dbReference>
<gene>
    <name evidence="11" type="ORF">J1N35_015970</name>
</gene>
<evidence type="ECO:0000256" key="7">
    <source>
        <dbReference type="ARBA" id="ARBA00022840"/>
    </source>
</evidence>
<keyword evidence="8" id="KW-0460">Magnesium</keyword>
<dbReference type="Pfam" id="PF14363">
    <property type="entry name" value="AAA_assoc"/>
    <property type="match status" value="1"/>
</dbReference>
<keyword evidence="5" id="KW-0479">Metal-binding</keyword>
<dbReference type="InterPro" id="IPR025753">
    <property type="entry name" value="AAA_N_dom"/>
</dbReference>
<keyword evidence="7" id="KW-0547">Nucleotide-binding</keyword>
<dbReference type="InterPro" id="IPR050747">
    <property type="entry name" value="Mitochondrial_chaperone_BCS1"/>
</dbReference>
<dbReference type="InterPro" id="IPR027417">
    <property type="entry name" value="P-loop_NTPase"/>
</dbReference>
<evidence type="ECO:0000313" key="11">
    <source>
        <dbReference type="EMBL" id="KAH1099049.1"/>
    </source>
</evidence>
<dbReference type="Pfam" id="PF03492">
    <property type="entry name" value="Methyltransf_7"/>
    <property type="match status" value="1"/>
</dbReference>
<evidence type="ECO:0000256" key="1">
    <source>
        <dbReference type="ARBA" id="ARBA00001946"/>
    </source>
</evidence>
<name>A0A9D4AAV8_9ROSI</name>
<dbReference type="EMBL" id="JAIQCV010000005">
    <property type="protein sequence ID" value="KAH1099049.1"/>
    <property type="molecule type" value="Genomic_DNA"/>
</dbReference>
<reference evidence="11 12" key="1">
    <citation type="journal article" date="2021" name="Plant Biotechnol. J.">
        <title>Multi-omics assisted identification of the key and species-specific regulatory components of drought-tolerant mechanisms in Gossypium stocksii.</title>
        <authorList>
            <person name="Yu D."/>
            <person name="Ke L."/>
            <person name="Zhang D."/>
            <person name="Wu Y."/>
            <person name="Sun Y."/>
            <person name="Mei J."/>
            <person name="Sun J."/>
            <person name="Sun Y."/>
        </authorList>
    </citation>
    <scope>NUCLEOTIDE SEQUENCE [LARGE SCALE GENOMIC DNA]</scope>
    <source>
        <strain evidence="12">cv. E1</strain>
        <tissue evidence="11">Leaf</tissue>
    </source>
</reference>
<dbReference type="SMART" id="SM00382">
    <property type="entry name" value="AAA"/>
    <property type="match status" value="1"/>
</dbReference>
<dbReference type="InterPro" id="IPR003593">
    <property type="entry name" value="AAA+_ATPase"/>
</dbReference>